<keyword evidence="1" id="KW-0812">Transmembrane</keyword>
<gene>
    <name evidence="2" type="ORF">OG814_36975</name>
</gene>
<accession>A0ABZ1LLY9</accession>
<dbReference type="Proteomes" id="UP001622594">
    <property type="component" value="Chromosome"/>
</dbReference>
<sequence>MTCLPSVWRRRATSKPRAPSNAYDANADESRYLLGRDHRATHEAAFLAKSESLYGMKGVDLPSYEPRLADTWKAYRADHEDKRFTGELRRELDNITFPGERAAAGRDTLSGRLPWAVACLLAAAVLAALGLRPRLAEFR</sequence>
<evidence type="ECO:0000256" key="1">
    <source>
        <dbReference type="SAM" id="Phobius"/>
    </source>
</evidence>
<protein>
    <submittedName>
        <fullName evidence="2">Uncharacterized protein</fullName>
    </submittedName>
</protein>
<name>A0ABZ1LLY9_9ACTN</name>
<feature type="transmembrane region" description="Helical" evidence="1">
    <location>
        <begin position="113"/>
        <end position="131"/>
    </location>
</feature>
<reference evidence="2 3" key="1">
    <citation type="submission" date="2022-10" db="EMBL/GenBank/DDBJ databases">
        <title>The complete genomes of actinobacterial strains from the NBC collection.</title>
        <authorList>
            <person name="Joergensen T.S."/>
            <person name="Alvarez Arevalo M."/>
            <person name="Sterndorff E.B."/>
            <person name="Faurdal D."/>
            <person name="Vuksanovic O."/>
            <person name="Mourched A.-S."/>
            <person name="Charusanti P."/>
            <person name="Shaw S."/>
            <person name="Blin K."/>
            <person name="Weber T."/>
        </authorList>
    </citation>
    <scope>NUCLEOTIDE SEQUENCE [LARGE SCALE GENOMIC DNA]</scope>
    <source>
        <strain evidence="2 3">NBC_00123</strain>
    </source>
</reference>
<organism evidence="2 3">
    <name type="scientific">Streptomyces zaomyceticus</name>
    <dbReference type="NCBI Taxonomy" id="68286"/>
    <lineage>
        <taxon>Bacteria</taxon>
        <taxon>Bacillati</taxon>
        <taxon>Actinomycetota</taxon>
        <taxon>Actinomycetes</taxon>
        <taxon>Kitasatosporales</taxon>
        <taxon>Streptomycetaceae</taxon>
        <taxon>Streptomyces</taxon>
    </lineage>
</organism>
<dbReference type="RefSeq" id="WP_406080023.1">
    <property type="nucleotide sequence ID" value="NZ_CP108188.1"/>
</dbReference>
<proteinExistence type="predicted"/>
<keyword evidence="3" id="KW-1185">Reference proteome</keyword>
<dbReference type="EMBL" id="CP108188">
    <property type="protein sequence ID" value="WTR74486.1"/>
    <property type="molecule type" value="Genomic_DNA"/>
</dbReference>
<keyword evidence="1" id="KW-0472">Membrane</keyword>
<keyword evidence="1" id="KW-1133">Transmembrane helix</keyword>
<evidence type="ECO:0000313" key="2">
    <source>
        <dbReference type="EMBL" id="WTR74486.1"/>
    </source>
</evidence>
<evidence type="ECO:0000313" key="3">
    <source>
        <dbReference type="Proteomes" id="UP001622594"/>
    </source>
</evidence>